<dbReference type="AlphaFoldDB" id="A0A4Q9N9A9"/>
<name>A0A4Q9N9A9_9APHY</name>
<dbReference type="Proteomes" id="UP000292957">
    <property type="component" value="Unassembled WGS sequence"/>
</dbReference>
<keyword evidence="1" id="KW-1133">Transmembrane helix</keyword>
<organism evidence="2">
    <name type="scientific">Dichomitus squalens</name>
    <dbReference type="NCBI Taxonomy" id="114155"/>
    <lineage>
        <taxon>Eukaryota</taxon>
        <taxon>Fungi</taxon>
        <taxon>Dikarya</taxon>
        <taxon>Basidiomycota</taxon>
        <taxon>Agaricomycotina</taxon>
        <taxon>Agaricomycetes</taxon>
        <taxon>Polyporales</taxon>
        <taxon>Polyporaceae</taxon>
        <taxon>Dichomitus</taxon>
    </lineage>
</organism>
<evidence type="ECO:0000313" key="2">
    <source>
        <dbReference type="EMBL" id="TBU35616.1"/>
    </source>
</evidence>
<feature type="transmembrane region" description="Helical" evidence="1">
    <location>
        <begin position="12"/>
        <end position="31"/>
    </location>
</feature>
<protein>
    <submittedName>
        <fullName evidence="2">Uncharacterized protein</fullName>
    </submittedName>
</protein>
<reference evidence="2" key="1">
    <citation type="submission" date="2019-01" db="EMBL/GenBank/DDBJ databases">
        <title>Draft genome sequences of three monokaryotic isolates of the white-rot basidiomycete fungus Dichomitus squalens.</title>
        <authorList>
            <consortium name="DOE Joint Genome Institute"/>
            <person name="Lopez S.C."/>
            <person name="Andreopoulos B."/>
            <person name="Pangilinan J."/>
            <person name="Lipzen A."/>
            <person name="Riley R."/>
            <person name="Ahrendt S."/>
            <person name="Ng V."/>
            <person name="Barry K."/>
            <person name="Daum C."/>
            <person name="Grigoriev I.V."/>
            <person name="Hilden K.S."/>
            <person name="Makela M.R."/>
            <person name="de Vries R.P."/>
        </authorList>
    </citation>
    <scope>NUCLEOTIDE SEQUENCE [LARGE SCALE GENOMIC DNA]</scope>
    <source>
        <strain evidence="2">OM18370.1</strain>
    </source>
</reference>
<gene>
    <name evidence="2" type="ORF">BD311DRAFT_8609</name>
</gene>
<accession>A0A4Q9N9A9</accession>
<sequence length="98" mass="11086">MSPLLLLCAFRGFYAYLFLTALLGITFLVLLPSFRHAYPVYTAYVHVSTLLVQFILSQSVSCSERSHPQPQRDRLSVGSSYVDAHHDAVRPRWLMNGA</sequence>
<proteinExistence type="predicted"/>
<keyword evidence="1" id="KW-0812">Transmembrane</keyword>
<dbReference type="EMBL" id="ML143386">
    <property type="protein sequence ID" value="TBU35616.1"/>
    <property type="molecule type" value="Genomic_DNA"/>
</dbReference>
<evidence type="ECO:0000256" key="1">
    <source>
        <dbReference type="SAM" id="Phobius"/>
    </source>
</evidence>
<keyword evidence="1" id="KW-0472">Membrane</keyword>